<accession>A0A8C8SFF2</accession>
<dbReference type="GO" id="GO:0046914">
    <property type="term" value="F:transition metal ion binding"/>
    <property type="evidence" value="ECO:0007669"/>
    <property type="project" value="InterPro"/>
</dbReference>
<dbReference type="InterPro" id="IPR011992">
    <property type="entry name" value="EF-hand-dom_pair"/>
</dbReference>
<dbReference type="AlphaFoldDB" id="A0A8C8SFF2"/>
<dbReference type="InterPro" id="IPR001751">
    <property type="entry name" value="S100/CaBP7/8-like_CS"/>
</dbReference>
<dbReference type="InterPro" id="IPR018247">
    <property type="entry name" value="EF_Hand_1_Ca_BS"/>
</dbReference>
<evidence type="ECO:0000313" key="5">
    <source>
        <dbReference type="Proteomes" id="UP000694393"/>
    </source>
</evidence>
<dbReference type="PROSITE" id="PS00303">
    <property type="entry name" value="S100_CABP"/>
    <property type="match status" value="1"/>
</dbReference>
<keyword evidence="5" id="KW-1185">Reference proteome</keyword>
<reference evidence="4" key="1">
    <citation type="submission" date="2025-05" db="UniProtKB">
        <authorList>
            <consortium name="Ensembl"/>
        </authorList>
    </citation>
    <scope>IDENTIFICATION</scope>
</reference>
<dbReference type="GO" id="GO:0005509">
    <property type="term" value="F:calcium ion binding"/>
    <property type="evidence" value="ECO:0007669"/>
    <property type="project" value="InterPro"/>
</dbReference>
<keyword evidence="2" id="KW-0106">Calcium</keyword>
<proteinExistence type="predicted"/>
<name>A0A8C8SFF2_9SAUR</name>
<evidence type="ECO:0000259" key="3">
    <source>
        <dbReference type="PROSITE" id="PS50222"/>
    </source>
</evidence>
<dbReference type="CDD" id="cd00213">
    <property type="entry name" value="S-100"/>
    <property type="match status" value="1"/>
</dbReference>
<feature type="domain" description="EF-hand" evidence="3">
    <location>
        <begin position="53"/>
        <end position="88"/>
    </location>
</feature>
<dbReference type="PROSITE" id="PS00018">
    <property type="entry name" value="EF_HAND_1"/>
    <property type="match status" value="1"/>
</dbReference>
<evidence type="ECO:0000256" key="1">
    <source>
        <dbReference type="ARBA" id="ARBA00022723"/>
    </source>
</evidence>
<dbReference type="InterPro" id="IPR034325">
    <property type="entry name" value="S-100_dom"/>
</dbReference>
<dbReference type="Proteomes" id="UP000694393">
    <property type="component" value="Unplaced"/>
</dbReference>
<dbReference type="Gene3D" id="1.10.238.10">
    <property type="entry name" value="EF-hand"/>
    <property type="match status" value="1"/>
</dbReference>
<keyword evidence="1" id="KW-0479">Metal-binding</keyword>
<dbReference type="SUPFAM" id="SSF47473">
    <property type="entry name" value="EF-hand"/>
    <property type="match status" value="1"/>
</dbReference>
<evidence type="ECO:0000313" key="4">
    <source>
        <dbReference type="Ensembl" id="ENSPCEP00000019121.1"/>
    </source>
</evidence>
<evidence type="ECO:0000256" key="2">
    <source>
        <dbReference type="ARBA" id="ARBA00022837"/>
    </source>
</evidence>
<dbReference type="PROSITE" id="PS50222">
    <property type="entry name" value="EF_HAND_2"/>
    <property type="match status" value="1"/>
</dbReference>
<dbReference type="Ensembl" id="ENSPCET00000019794.1">
    <property type="protein sequence ID" value="ENSPCEP00000019143.1"/>
    <property type="gene ID" value="ENSPCEG00000014881.1"/>
</dbReference>
<sequence>MAGVDSELEKGLHAIVDSFYRYAKGPPGAKELDQIAFQKLLNNELSHQLTDVQSTEAGKNLLRKLDTDRNQHISFDEYWELITCIGGIVFPCQRRPCDVVGDRFCKNHQLAQQFTSQDP</sequence>
<dbReference type="Ensembl" id="ENSPCET00000019771.1">
    <property type="protein sequence ID" value="ENSPCEP00000019121.1"/>
    <property type="gene ID" value="ENSPCEG00000014865.1"/>
</dbReference>
<dbReference type="InterPro" id="IPR002048">
    <property type="entry name" value="EF_hand_dom"/>
</dbReference>
<organism evidence="4 5">
    <name type="scientific">Pelusios castaneus</name>
    <name type="common">West African mud turtle</name>
    <dbReference type="NCBI Taxonomy" id="367368"/>
    <lineage>
        <taxon>Eukaryota</taxon>
        <taxon>Metazoa</taxon>
        <taxon>Chordata</taxon>
        <taxon>Craniata</taxon>
        <taxon>Vertebrata</taxon>
        <taxon>Euteleostomi</taxon>
        <taxon>Archelosauria</taxon>
        <taxon>Testudinata</taxon>
        <taxon>Testudines</taxon>
        <taxon>Pleurodira</taxon>
        <taxon>Pelomedusidae</taxon>
        <taxon>Pelusios</taxon>
    </lineage>
</organism>
<protein>
    <recommendedName>
        <fullName evidence="3">EF-hand domain-containing protein</fullName>
    </recommendedName>
</protein>